<keyword evidence="1" id="KW-0812">Transmembrane</keyword>
<evidence type="ECO:0000313" key="3">
    <source>
        <dbReference type="Proteomes" id="UP000038010"/>
    </source>
</evidence>
<dbReference type="AlphaFoldDB" id="A0A0N1P0B5"/>
<dbReference type="VEuPathDB" id="FungiDB:AB675_9537"/>
<organism evidence="2 3">
    <name type="scientific">Cyphellophora attinorum</name>
    <dbReference type="NCBI Taxonomy" id="1664694"/>
    <lineage>
        <taxon>Eukaryota</taxon>
        <taxon>Fungi</taxon>
        <taxon>Dikarya</taxon>
        <taxon>Ascomycota</taxon>
        <taxon>Pezizomycotina</taxon>
        <taxon>Eurotiomycetes</taxon>
        <taxon>Chaetothyriomycetidae</taxon>
        <taxon>Chaetothyriales</taxon>
        <taxon>Cyphellophoraceae</taxon>
        <taxon>Cyphellophora</taxon>
    </lineage>
</organism>
<evidence type="ECO:0000313" key="2">
    <source>
        <dbReference type="EMBL" id="KPI42436.1"/>
    </source>
</evidence>
<keyword evidence="1" id="KW-0472">Membrane</keyword>
<protein>
    <submittedName>
        <fullName evidence="2">Uncharacterized protein</fullName>
    </submittedName>
</protein>
<name>A0A0N1P0B5_9EURO</name>
<evidence type="ECO:0000256" key="1">
    <source>
        <dbReference type="SAM" id="Phobius"/>
    </source>
</evidence>
<dbReference type="EMBL" id="LFJN01000007">
    <property type="protein sequence ID" value="KPI42436.1"/>
    <property type="molecule type" value="Genomic_DNA"/>
</dbReference>
<comment type="caution">
    <text evidence="2">The sequence shown here is derived from an EMBL/GenBank/DDBJ whole genome shotgun (WGS) entry which is preliminary data.</text>
</comment>
<dbReference type="RefSeq" id="XP_018002399.1">
    <property type="nucleotide sequence ID" value="XM_018150079.1"/>
</dbReference>
<proteinExistence type="predicted"/>
<keyword evidence="1" id="KW-1133">Transmembrane helix</keyword>
<feature type="transmembrane region" description="Helical" evidence="1">
    <location>
        <begin position="6"/>
        <end position="27"/>
    </location>
</feature>
<dbReference type="GeneID" id="28741959"/>
<keyword evidence="3" id="KW-1185">Reference proteome</keyword>
<sequence>MGISNGAVIVIAIVVAGFVVITGAVIFKFQAGRGAADGEGDGEYYNQRSNDQEHYMREVRERNRAWNQYEARYGDRFGTTMTGAPSTISGTNVYSSHV</sequence>
<accession>A0A0N1P0B5</accession>
<gene>
    <name evidence="2" type="ORF">AB675_9537</name>
</gene>
<reference evidence="2 3" key="1">
    <citation type="submission" date="2015-06" db="EMBL/GenBank/DDBJ databases">
        <title>Draft genome of the ant-associated black yeast Phialophora attae CBS 131958.</title>
        <authorList>
            <person name="Moreno L.F."/>
            <person name="Stielow B.J."/>
            <person name="de Hoog S."/>
            <person name="Vicente V.A."/>
            <person name="Weiss V.A."/>
            <person name="de Vries M."/>
            <person name="Cruz L.M."/>
            <person name="Souza E.M."/>
        </authorList>
    </citation>
    <scope>NUCLEOTIDE SEQUENCE [LARGE SCALE GENOMIC DNA]</scope>
    <source>
        <strain evidence="2 3">CBS 131958</strain>
    </source>
</reference>
<dbReference type="Proteomes" id="UP000038010">
    <property type="component" value="Unassembled WGS sequence"/>
</dbReference>